<dbReference type="Proteomes" id="UP000198960">
    <property type="component" value="Unassembled WGS sequence"/>
</dbReference>
<evidence type="ECO:0000313" key="8">
    <source>
        <dbReference type="Proteomes" id="UP000198960"/>
    </source>
</evidence>
<protein>
    <submittedName>
        <fullName evidence="7">CDP-glycerol glycerophosphotransferase, TagB/SpsB family</fullName>
    </submittedName>
</protein>
<dbReference type="SUPFAM" id="SSF53756">
    <property type="entry name" value="UDP-Glycosyltransferase/glycogen phosphorylase"/>
    <property type="match status" value="1"/>
</dbReference>
<proteinExistence type="inferred from homology"/>
<dbReference type="InterPro" id="IPR043149">
    <property type="entry name" value="TagF_N"/>
</dbReference>
<dbReference type="GO" id="GO:0019350">
    <property type="term" value="P:teichoic acid biosynthetic process"/>
    <property type="evidence" value="ECO:0007669"/>
    <property type="project" value="UniProtKB-KW"/>
</dbReference>
<organism evidence="7 8">
    <name type="scientific">Trujillonella endophytica</name>
    <dbReference type="NCBI Taxonomy" id="673521"/>
    <lineage>
        <taxon>Bacteria</taxon>
        <taxon>Bacillati</taxon>
        <taxon>Actinomycetota</taxon>
        <taxon>Actinomycetes</taxon>
        <taxon>Geodermatophilales</taxon>
        <taxon>Geodermatophilaceae</taxon>
        <taxon>Trujillonella</taxon>
    </lineage>
</organism>
<keyword evidence="8" id="KW-1185">Reference proteome</keyword>
<keyword evidence="4 7" id="KW-0808">Transferase</keyword>
<evidence type="ECO:0000256" key="2">
    <source>
        <dbReference type="ARBA" id="ARBA00010488"/>
    </source>
</evidence>
<dbReference type="Gene3D" id="3.40.50.12580">
    <property type="match status" value="1"/>
</dbReference>
<dbReference type="InterPro" id="IPR043148">
    <property type="entry name" value="TagF_C"/>
</dbReference>
<dbReference type="InterPro" id="IPR051612">
    <property type="entry name" value="Teichoic_Acid_Biosynth"/>
</dbReference>
<dbReference type="AlphaFoldDB" id="A0A1H8W537"/>
<evidence type="ECO:0000256" key="3">
    <source>
        <dbReference type="ARBA" id="ARBA00022475"/>
    </source>
</evidence>
<evidence type="ECO:0000313" key="7">
    <source>
        <dbReference type="EMBL" id="SEP22761.1"/>
    </source>
</evidence>
<dbReference type="STRING" id="673521.SAMN05660991_04080"/>
<comment type="similarity">
    <text evidence="2">Belongs to the CDP-glycerol glycerophosphotransferase family.</text>
</comment>
<dbReference type="RefSeq" id="WP_091948008.1">
    <property type="nucleotide sequence ID" value="NZ_FOEE01000016.1"/>
</dbReference>
<dbReference type="GO" id="GO:0005886">
    <property type="term" value="C:plasma membrane"/>
    <property type="evidence" value="ECO:0007669"/>
    <property type="project" value="UniProtKB-SubCell"/>
</dbReference>
<dbReference type="PANTHER" id="PTHR37316:SF3">
    <property type="entry name" value="TEICHOIC ACID GLYCEROL-PHOSPHATE TRANSFERASE"/>
    <property type="match status" value="1"/>
</dbReference>
<accession>A0A1H8W537</accession>
<reference evidence="8" key="1">
    <citation type="submission" date="2016-10" db="EMBL/GenBank/DDBJ databases">
        <authorList>
            <person name="Varghese N."/>
            <person name="Submissions S."/>
        </authorList>
    </citation>
    <scope>NUCLEOTIDE SEQUENCE [LARGE SCALE GENOMIC DNA]</scope>
    <source>
        <strain evidence="8">DSM 45413</strain>
    </source>
</reference>
<evidence type="ECO:0000256" key="4">
    <source>
        <dbReference type="ARBA" id="ARBA00022679"/>
    </source>
</evidence>
<evidence type="ECO:0000256" key="6">
    <source>
        <dbReference type="ARBA" id="ARBA00023136"/>
    </source>
</evidence>
<dbReference type="InterPro" id="IPR007554">
    <property type="entry name" value="Glycerophosphate_synth"/>
</dbReference>
<dbReference type="Gene3D" id="3.40.50.11820">
    <property type="match status" value="1"/>
</dbReference>
<keyword evidence="6" id="KW-0472">Membrane</keyword>
<dbReference type="EMBL" id="FOEE01000016">
    <property type="protein sequence ID" value="SEP22761.1"/>
    <property type="molecule type" value="Genomic_DNA"/>
</dbReference>
<dbReference type="Pfam" id="PF04464">
    <property type="entry name" value="Glyphos_transf"/>
    <property type="match status" value="1"/>
</dbReference>
<dbReference type="GO" id="GO:0047355">
    <property type="term" value="F:CDP-glycerol glycerophosphotransferase activity"/>
    <property type="evidence" value="ECO:0007669"/>
    <property type="project" value="InterPro"/>
</dbReference>
<evidence type="ECO:0000256" key="5">
    <source>
        <dbReference type="ARBA" id="ARBA00022944"/>
    </source>
</evidence>
<dbReference type="PANTHER" id="PTHR37316">
    <property type="entry name" value="TEICHOIC ACID GLYCEROL-PHOSPHATE PRIMASE"/>
    <property type="match status" value="1"/>
</dbReference>
<evidence type="ECO:0000256" key="1">
    <source>
        <dbReference type="ARBA" id="ARBA00004202"/>
    </source>
</evidence>
<keyword evidence="3" id="KW-1003">Cell membrane</keyword>
<keyword evidence="5" id="KW-0777">Teichoic acid biosynthesis</keyword>
<sequence>MAALLRRLRSSAMAVLGWLGMRLLPARRLAVVHGYPDSEGNALHTLAELTRRYPGPIHWLVADPASVRLLGPLRVDPARVTVVPRRSVRAIRSTLTAEAVFFTHGLVTAARPPRSRLVVNLWHGDGPKDTKSEHRAGSTVVVSGTELWGRMKGAAFDVPFERVAVVGNPRVADLTAPLDRAQLLAALGLPADRLLVLWMPTYRVGGDEFGRSWGDGSGLSSRLSEAFSLPDGVQLVVKPHPLDRDDYTGLGARVITNADLAAVGSSTYRLMAAADALISDASSTWTDYLVLDRPIGFFMPDLGEYGASRGYNVPDVREVLPGPLFEDLAGVRAFLGAVEAGEVPPPSGHPAVARLGLSRNERPAEALLTWLDDHRTRAGRRALFGSGSAAQ</sequence>
<name>A0A1H8W537_9ACTN</name>
<comment type="subcellular location">
    <subcellularLocation>
        <location evidence="1">Cell membrane</location>
        <topology evidence="1">Peripheral membrane protein</topology>
    </subcellularLocation>
</comment>
<gene>
    <name evidence="7" type="ORF">SAMN05660991_04080</name>
</gene>
<dbReference type="OrthoDB" id="8549922at2"/>